<dbReference type="SUPFAM" id="SSF51905">
    <property type="entry name" value="FAD/NAD(P)-binding domain"/>
    <property type="match status" value="1"/>
</dbReference>
<evidence type="ECO:0000256" key="1">
    <source>
        <dbReference type="ARBA" id="ARBA00022630"/>
    </source>
</evidence>
<dbReference type="InterPro" id="IPR003953">
    <property type="entry name" value="FAD-dep_OxRdtase_2_FAD-bd"/>
</dbReference>
<evidence type="ECO:0000313" key="5">
    <source>
        <dbReference type="Proteomes" id="UP000638560"/>
    </source>
</evidence>
<keyword evidence="1" id="KW-0285">Flavoprotein</keyword>
<dbReference type="Pfam" id="PF00890">
    <property type="entry name" value="FAD_binding_2"/>
    <property type="match status" value="1"/>
</dbReference>
<reference evidence="4 5" key="1">
    <citation type="submission" date="2020-11" db="EMBL/GenBank/DDBJ databases">
        <title>A novel isolate from a Black sea contaminated sediment with potential to produce alkanes: Plantactinospora alkalitolerans sp. nov.</title>
        <authorList>
            <person name="Carro L."/>
            <person name="Veyisoglu A."/>
            <person name="Guven K."/>
            <person name="Schumann P."/>
            <person name="Klenk H.-P."/>
            <person name="Sahin N."/>
        </authorList>
    </citation>
    <scope>NUCLEOTIDE SEQUENCE [LARGE SCALE GENOMIC DNA]</scope>
    <source>
        <strain evidence="4 5">S1510</strain>
    </source>
</reference>
<protein>
    <submittedName>
        <fullName evidence="4">FAD-binding protein</fullName>
    </submittedName>
</protein>
<dbReference type="EMBL" id="JADPUN010000109">
    <property type="protein sequence ID" value="MBF9129219.1"/>
    <property type="molecule type" value="Genomic_DNA"/>
</dbReference>
<keyword evidence="5" id="KW-1185">Reference proteome</keyword>
<feature type="domain" description="FAD-dependent oxidoreductase 2 FAD-binding" evidence="3">
    <location>
        <begin position="8"/>
        <end position="191"/>
    </location>
</feature>
<sequence>MSAAGATVCVFGAGLSGLMAAIKIRETCPRLRVVIVEKSAPESNTQISGMRIRAGVGHRRDRPAAQELYRVLADRGDGVCTPEMRLFTDVLVEQLDHWQRRHDFVGQVDRPEWFGPQWGRPNRAGYGRGRSVLAWLRRAATAAGVEFVRGELRRLGIEGDRVTGALTVPHRGAPEVVRAAAYVLASGSATGLLFSSTNKRIHWSAHEVAFHSGLPLVGSTLHMVHPFGNCGADGRPRVGCLETDLLAGHVVHGATGPDEWASALLARHLAHDHLSELARRLSEQPQPLRLVDATGHVTHARTSQHYHHLGVLTADGVRIVGLSNAFAIGDASSIGHWTAYRERHPGFALAKCLVDAELLARALAGSELADTDGTAPAAARYRPPEPRPSAADLADIASVNTAHLFALVRAADGHAREEVARAWVGAARKLVRRDNPSTLALLGLVVAQAHTQVAAGAREPVPLHIDGAMLVMTESAVAIRSTPASTVRLPGGTA</sequence>
<evidence type="ECO:0000259" key="3">
    <source>
        <dbReference type="Pfam" id="PF00890"/>
    </source>
</evidence>
<evidence type="ECO:0000313" key="4">
    <source>
        <dbReference type="EMBL" id="MBF9129219.1"/>
    </source>
</evidence>
<gene>
    <name evidence="4" type="ORF">I0C86_09555</name>
</gene>
<dbReference type="InterPro" id="IPR036188">
    <property type="entry name" value="FAD/NAD-bd_sf"/>
</dbReference>
<accession>A0ABS0GT86</accession>
<dbReference type="Proteomes" id="UP000638560">
    <property type="component" value="Unassembled WGS sequence"/>
</dbReference>
<dbReference type="Gene3D" id="3.50.50.60">
    <property type="entry name" value="FAD/NAD(P)-binding domain"/>
    <property type="match status" value="1"/>
</dbReference>
<organism evidence="4 5">
    <name type="scientific">Plantactinospora alkalitolerans</name>
    <dbReference type="NCBI Taxonomy" id="2789879"/>
    <lineage>
        <taxon>Bacteria</taxon>
        <taxon>Bacillati</taxon>
        <taxon>Actinomycetota</taxon>
        <taxon>Actinomycetes</taxon>
        <taxon>Micromonosporales</taxon>
        <taxon>Micromonosporaceae</taxon>
        <taxon>Plantactinospora</taxon>
    </lineage>
</organism>
<keyword evidence="2" id="KW-0560">Oxidoreductase</keyword>
<dbReference type="RefSeq" id="WP_196200860.1">
    <property type="nucleotide sequence ID" value="NZ_JADPUN010000109.1"/>
</dbReference>
<proteinExistence type="predicted"/>
<evidence type="ECO:0000256" key="2">
    <source>
        <dbReference type="ARBA" id="ARBA00023002"/>
    </source>
</evidence>
<name>A0ABS0GT86_9ACTN</name>
<comment type="caution">
    <text evidence="4">The sequence shown here is derived from an EMBL/GenBank/DDBJ whole genome shotgun (WGS) entry which is preliminary data.</text>
</comment>